<accession>A0AAV4S7Z0</accession>
<comment type="caution">
    <text evidence="1">The sequence shown here is derived from an EMBL/GenBank/DDBJ whole genome shotgun (WGS) entry which is preliminary data.</text>
</comment>
<name>A0AAV4S7Z0_9ARAC</name>
<keyword evidence="2" id="KW-1185">Reference proteome</keyword>
<evidence type="ECO:0000313" key="1">
    <source>
        <dbReference type="EMBL" id="GIY29770.1"/>
    </source>
</evidence>
<dbReference type="EMBL" id="BPLQ01007383">
    <property type="protein sequence ID" value="GIY29770.1"/>
    <property type="molecule type" value="Genomic_DNA"/>
</dbReference>
<sequence length="96" mass="11121">MSSPINEIKSKQSYRMSRPLKITILTRNYGSLLISRMSPTSAFEELSRSFHRVVRDSRESAHLGASPRRIGTEFFRDDVLVLLLQKEEMLLLRLIV</sequence>
<dbReference type="AlphaFoldDB" id="A0AAV4S7Z0"/>
<proteinExistence type="predicted"/>
<reference evidence="1 2" key="1">
    <citation type="submission" date="2021-06" db="EMBL/GenBank/DDBJ databases">
        <title>Caerostris darwini draft genome.</title>
        <authorList>
            <person name="Kono N."/>
            <person name="Arakawa K."/>
        </authorList>
    </citation>
    <scope>NUCLEOTIDE SEQUENCE [LARGE SCALE GENOMIC DNA]</scope>
</reference>
<protein>
    <submittedName>
        <fullName evidence="1">Uncharacterized protein</fullName>
    </submittedName>
</protein>
<dbReference type="Proteomes" id="UP001054837">
    <property type="component" value="Unassembled WGS sequence"/>
</dbReference>
<evidence type="ECO:0000313" key="2">
    <source>
        <dbReference type="Proteomes" id="UP001054837"/>
    </source>
</evidence>
<organism evidence="1 2">
    <name type="scientific">Caerostris darwini</name>
    <dbReference type="NCBI Taxonomy" id="1538125"/>
    <lineage>
        <taxon>Eukaryota</taxon>
        <taxon>Metazoa</taxon>
        <taxon>Ecdysozoa</taxon>
        <taxon>Arthropoda</taxon>
        <taxon>Chelicerata</taxon>
        <taxon>Arachnida</taxon>
        <taxon>Araneae</taxon>
        <taxon>Araneomorphae</taxon>
        <taxon>Entelegynae</taxon>
        <taxon>Araneoidea</taxon>
        <taxon>Araneidae</taxon>
        <taxon>Caerostris</taxon>
    </lineage>
</organism>
<gene>
    <name evidence="1" type="ORF">CDAR_280101</name>
</gene>